<dbReference type="Proteomes" id="UP000317169">
    <property type="component" value="Unassembled WGS sequence"/>
</dbReference>
<proteinExistence type="predicted"/>
<comment type="caution">
    <text evidence="3">The sequence shown here is derived from an EMBL/GenBank/DDBJ whole genome shotgun (WGS) entry which is preliminary data.</text>
</comment>
<feature type="domain" description="PKD" evidence="2">
    <location>
        <begin position="191"/>
        <end position="244"/>
    </location>
</feature>
<keyword evidence="4" id="KW-1185">Reference proteome</keyword>
<keyword evidence="1" id="KW-0732">Signal</keyword>
<sequence length="783" mass="83731">MKNFYSLTILFCLLPIFLTAQDVYMNADDGQSIGLCTGTFQDHDPTTGLYFLDAPEIVTICSDDVNSDVQVDFTDFILISGFTLTIYDGDSTASPVIGSYSNQNSPGTVFPSGMNNSGCLTFEYTSDGSAFPGNAFGWEAEISCKEPCQEITPSIVSVLPSEYDAGTDTYTISFNQSILFQGAGNFEVDSDGATYQWDFGNGDTATGQNVNYSYGETGTFTITLTIIDAFGCISEVVTSNVEVTGEVAGLCSEIRPFCAGSGELVFPNAHPGNSNQSVGEPGVDYGCLGSEPYPAWFYLQIENGGDLTFTIEQNTQANLNGTGLDVDFVAWGPFDSIDNCNNLNSSTQVPGVTGAPNDGCDFSGQDIETFGVTNTQPGEIYIIVITNYSQDAGFISMQQTGGVGSTDCSILEPVLGDDREICGAGTETLDATTSGATSYQWSVFNEATSNYDNLPGETNPTLDVSTSGIYQVQITDPEGSVFADVIEITFYDEPVFEATIGQINTCNSGEGSTYNLLSNNNTFLGSQDPDNFNVIYYESQADADAGTSPITDPENYPFPTNDCVDLFVRIENSDFTSCYITDNFELCNADINVGTNLEDLEECDNDNDGFAIFDLTANEALALDGLDPAEFQVEYFESQGDADAGTDAITTPDAFENTTAGGQTIYVRVSDTDEGSCNASDNSFEITALEVAETNEAEPINFCYQGGGETVELTQNETTILGSQDPADFSFSYYESQAEADAGDPATAIPDPSAYEPAIAQDCTSIYVRIENTDNADCFTTTS</sequence>
<dbReference type="InterPro" id="IPR035914">
    <property type="entry name" value="Sperma_CUB_dom_sf"/>
</dbReference>
<dbReference type="AlphaFoldDB" id="A0A507ZB91"/>
<feature type="non-terminal residue" evidence="3">
    <location>
        <position position="783"/>
    </location>
</feature>
<dbReference type="PROSITE" id="PS50093">
    <property type="entry name" value="PKD"/>
    <property type="match status" value="1"/>
</dbReference>
<dbReference type="InterPro" id="IPR000601">
    <property type="entry name" value="PKD_dom"/>
</dbReference>
<accession>A0A507ZB91</accession>
<dbReference type="InterPro" id="IPR013783">
    <property type="entry name" value="Ig-like_fold"/>
</dbReference>
<name>A0A507ZB91_9FLAO</name>
<feature type="signal peptide" evidence="1">
    <location>
        <begin position="1"/>
        <end position="20"/>
    </location>
</feature>
<reference evidence="3 4" key="1">
    <citation type="submission" date="2019-06" db="EMBL/GenBank/DDBJ databases">
        <title>Flavibacter putida gen. nov., sp. nov., a novel marine bacterium of the family Flavobacteriaceae isolated from coastal seawater.</title>
        <authorList>
            <person name="Feng X."/>
        </authorList>
    </citation>
    <scope>NUCLEOTIDE SEQUENCE [LARGE SCALE GENOMIC DNA]</scope>
    <source>
        <strain evidence="3 4">PLHSN227</strain>
    </source>
</reference>
<dbReference type="Gene3D" id="2.60.120.290">
    <property type="entry name" value="Spermadhesin, CUB domain"/>
    <property type="match status" value="1"/>
</dbReference>
<dbReference type="SMART" id="SM00089">
    <property type="entry name" value="PKD"/>
    <property type="match status" value="1"/>
</dbReference>
<dbReference type="OrthoDB" id="9765926at2"/>
<dbReference type="Gene3D" id="2.60.40.10">
    <property type="entry name" value="Immunoglobulins"/>
    <property type="match status" value="1"/>
</dbReference>
<organism evidence="3 4">
    <name type="scientific">Haloflavibacter putidus</name>
    <dbReference type="NCBI Taxonomy" id="2576776"/>
    <lineage>
        <taxon>Bacteria</taxon>
        <taxon>Pseudomonadati</taxon>
        <taxon>Bacteroidota</taxon>
        <taxon>Flavobacteriia</taxon>
        <taxon>Flavobacteriales</taxon>
        <taxon>Flavobacteriaceae</taxon>
        <taxon>Haloflavibacter</taxon>
    </lineage>
</organism>
<dbReference type="InterPro" id="IPR022409">
    <property type="entry name" value="PKD/Chitinase_dom"/>
</dbReference>
<evidence type="ECO:0000313" key="4">
    <source>
        <dbReference type="Proteomes" id="UP000317169"/>
    </source>
</evidence>
<dbReference type="Pfam" id="PF18911">
    <property type="entry name" value="PKD_4"/>
    <property type="match status" value="1"/>
</dbReference>
<dbReference type="InterPro" id="IPR035986">
    <property type="entry name" value="PKD_dom_sf"/>
</dbReference>
<feature type="chain" id="PRO_5021502565" evidence="1">
    <location>
        <begin position="21"/>
        <end position="783"/>
    </location>
</feature>
<evidence type="ECO:0000259" key="2">
    <source>
        <dbReference type="PROSITE" id="PS50093"/>
    </source>
</evidence>
<dbReference type="RefSeq" id="WP_141422593.1">
    <property type="nucleotide sequence ID" value="NZ_VIAR01000015.1"/>
</dbReference>
<evidence type="ECO:0000313" key="3">
    <source>
        <dbReference type="EMBL" id="TQD33971.1"/>
    </source>
</evidence>
<evidence type="ECO:0000256" key="1">
    <source>
        <dbReference type="SAM" id="SignalP"/>
    </source>
</evidence>
<protein>
    <submittedName>
        <fullName evidence="3">PKD domain-containing protein</fullName>
    </submittedName>
</protein>
<dbReference type="CDD" id="cd00146">
    <property type="entry name" value="PKD"/>
    <property type="match status" value="1"/>
</dbReference>
<dbReference type="EMBL" id="VIAR01000015">
    <property type="protein sequence ID" value="TQD33971.1"/>
    <property type="molecule type" value="Genomic_DNA"/>
</dbReference>
<gene>
    <name evidence="3" type="ORF">FKR84_12165</name>
</gene>
<dbReference type="SUPFAM" id="SSF49299">
    <property type="entry name" value="PKD domain"/>
    <property type="match status" value="1"/>
</dbReference>